<sequence length="331" mass="38012">MYRYIYFILILLFFSACSQTVTIRALEPAQVDGVSETKKIAVLNFRNDRVGLARKIEADLAHFKINNKKYFTIVSRNDFDTIIKEQKLQSSGLVDEDSSVKVGELIGAEAIISGDVRSPTKQDSYFYEQRVRCANTKCSKLTYYNVRCMKRVVGLAAEIRVVDVSRGDIIYADTLNRQQAFQHCIDDSRALPSTSMAAQNLAQRIANDFAYKLTPHYRVFSVTLLEDPDLDYTSQQEKLLKVSLEYIKQNRYDKAQQFLMRLIDSTGSKSYVPFYDLGVIKEAEGKYKEAKEYYEQADNLMVEPVDEINEAVVRINALIAKREKTMEQLNR</sequence>
<accession>A0A1W1BVD1</accession>
<name>A0A1W1BVD1_9ZZZZ</name>
<dbReference type="Pfam" id="PF03783">
    <property type="entry name" value="CsgG"/>
    <property type="match status" value="1"/>
</dbReference>
<reference evidence="1" key="1">
    <citation type="submission" date="2016-10" db="EMBL/GenBank/DDBJ databases">
        <authorList>
            <person name="de Groot N.N."/>
        </authorList>
    </citation>
    <scope>NUCLEOTIDE SEQUENCE</scope>
</reference>
<dbReference type="Gene3D" id="3.40.50.10610">
    <property type="entry name" value="ABC-type transport auxiliary lipoprotein component"/>
    <property type="match status" value="1"/>
</dbReference>
<dbReference type="SUPFAM" id="SSF48452">
    <property type="entry name" value="TPR-like"/>
    <property type="match status" value="1"/>
</dbReference>
<dbReference type="EMBL" id="FPHK01000029">
    <property type="protein sequence ID" value="SFV57568.1"/>
    <property type="molecule type" value="Genomic_DNA"/>
</dbReference>
<dbReference type="PROSITE" id="PS51257">
    <property type="entry name" value="PROKAR_LIPOPROTEIN"/>
    <property type="match status" value="1"/>
</dbReference>
<proteinExistence type="predicted"/>
<dbReference type="Pfam" id="PF13181">
    <property type="entry name" value="TPR_8"/>
    <property type="match status" value="1"/>
</dbReference>
<gene>
    <name evidence="1" type="ORF">MNB_SM-6-1125</name>
</gene>
<organism evidence="1">
    <name type="scientific">hydrothermal vent metagenome</name>
    <dbReference type="NCBI Taxonomy" id="652676"/>
    <lineage>
        <taxon>unclassified sequences</taxon>
        <taxon>metagenomes</taxon>
        <taxon>ecological metagenomes</taxon>
    </lineage>
</organism>
<dbReference type="InterPro" id="IPR005534">
    <property type="entry name" value="Curli_assmbl/transp-comp_CsgG"/>
</dbReference>
<dbReference type="GO" id="GO:0030288">
    <property type="term" value="C:outer membrane-bounded periplasmic space"/>
    <property type="evidence" value="ECO:0007669"/>
    <property type="project" value="InterPro"/>
</dbReference>
<dbReference type="InterPro" id="IPR011990">
    <property type="entry name" value="TPR-like_helical_dom_sf"/>
</dbReference>
<dbReference type="InterPro" id="IPR019734">
    <property type="entry name" value="TPR_rpt"/>
</dbReference>
<dbReference type="AlphaFoldDB" id="A0A1W1BVD1"/>
<protein>
    <submittedName>
        <fullName evidence="1">Uncharacterized protein</fullName>
    </submittedName>
</protein>
<evidence type="ECO:0000313" key="1">
    <source>
        <dbReference type="EMBL" id="SFV57568.1"/>
    </source>
</evidence>
<dbReference type="Gene3D" id="1.25.40.10">
    <property type="entry name" value="Tetratricopeptide repeat domain"/>
    <property type="match status" value="1"/>
</dbReference>